<dbReference type="AlphaFoldDB" id="A0AAV6YKV3"/>
<reference evidence="1" key="1">
    <citation type="thesis" date="2020" institute="ProQuest LLC" country="789 East Eisenhower Parkway, Ann Arbor, MI, USA">
        <title>Comparative Genomics and Chromosome Evolution.</title>
        <authorList>
            <person name="Mudd A.B."/>
        </authorList>
    </citation>
    <scope>NUCLEOTIDE SEQUENCE</scope>
    <source>
        <strain evidence="1">237g6f4</strain>
        <tissue evidence="1">Blood</tissue>
    </source>
</reference>
<dbReference type="PANTHER" id="PTHR22545:SF0">
    <property type="entry name" value="CENTROSOMAL PROTEIN OF 95 KDA"/>
    <property type="match status" value="1"/>
</dbReference>
<gene>
    <name evidence="1" type="ORF">GDO81_019411</name>
</gene>
<proteinExistence type="predicted"/>
<comment type="caution">
    <text evidence="1">The sequence shown here is derived from an EMBL/GenBank/DDBJ whole genome shotgun (WGS) entry which is preliminary data.</text>
</comment>
<dbReference type="GO" id="GO:0005813">
    <property type="term" value="C:centrosome"/>
    <property type="evidence" value="ECO:0007669"/>
    <property type="project" value="InterPro"/>
</dbReference>
<feature type="non-terminal residue" evidence="1">
    <location>
        <position position="1"/>
    </location>
</feature>
<dbReference type="GO" id="GO:0000922">
    <property type="term" value="C:spindle pole"/>
    <property type="evidence" value="ECO:0007669"/>
    <property type="project" value="InterPro"/>
</dbReference>
<organism evidence="1 2">
    <name type="scientific">Engystomops pustulosus</name>
    <name type="common">Tungara frog</name>
    <name type="synonym">Physalaemus pustulosus</name>
    <dbReference type="NCBI Taxonomy" id="76066"/>
    <lineage>
        <taxon>Eukaryota</taxon>
        <taxon>Metazoa</taxon>
        <taxon>Chordata</taxon>
        <taxon>Craniata</taxon>
        <taxon>Vertebrata</taxon>
        <taxon>Euteleostomi</taxon>
        <taxon>Amphibia</taxon>
        <taxon>Batrachia</taxon>
        <taxon>Anura</taxon>
        <taxon>Neobatrachia</taxon>
        <taxon>Hyloidea</taxon>
        <taxon>Leptodactylidae</taxon>
        <taxon>Leiuperinae</taxon>
        <taxon>Engystomops</taxon>
    </lineage>
</organism>
<dbReference type="Proteomes" id="UP000824782">
    <property type="component" value="Unassembled WGS sequence"/>
</dbReference>
<accession>A0AAV6YKV3</accession>
<feature type="non-terminal residue" evidence="1">
    <location>
        <position position="155"/>
    </location>
</feature>
<evidence type="ECO:0000313" key="2">
    <source>
        <dbReference type="Proteomes" id="UP000824782"/>
    </source>
</evidence>
<dbReference type="EMBL" id="WNYA01104821">
    <property type="protein sequence ID" value="KAG8534478.1"/>
    <property type="molecule type" value="Genomic_DNA"/>
</dbReference>
<dbReference type="InterPro" id="IPR026619">
    <property type="entry name" value="CEP95"/>
</dbReference>
<dbReference type="PANTHER" id="PTHR22545">
    <property type="entry name" value="CENTROSOMAL PROTEIN OF 95 KDA"/>
    <property type="match status" value="1"/>
</dbReference>
<evidence type="ECO:0000313" key="1">
    <source>
        <dbReference type="EMBL" id="KAG8534478.1"/>
    </source>
</evidence>
<name>A0AAV6YKV3_ENGPU</name>
<protein>
    <submittedName>
        <fullName evidence="1">Uncharacterized protein</fullName>
    </submittedName>
</protein>
<sequence length="155" mass="18587">DGAPSLSRRPGPLTHVWLCLPAVTVKENELLPLLLEDFPHLQVSPHALRSMWKGQMVQVEQLARSSQEDERSQRHLQKEVEEAHRKRDLLVQLIQREQNHKQRLKDFKDRIRLQKSAQNRMRETRQQAARAKRYYDDYHVQLRAKLMRARTREER</sequence>
<keyword evidence="2" id="KW-1185">Reference proteome</keyword>